<accession>A0AAE0ZS52</accession>
<dbReference type="EMBL" id="JAWDGP010003471">
    <property type="protein sequence ID" value="KAK3773966.1"/>
    <property type="molecule type" value="Genomic_DNA"/>
</dbReference>
<dbReference type="Proteomes" id="UP001283361">
    <property type="component" value="Unassembled WGS sequence"/>
</dbReference>
<proteinExistence type="predicted"/>
<sequence length="105" mass="11685">MMSTSCGPSFHKDPVENVMSSGHNKNIEICGESREPCSGFLNVTILQVFFMMRAHREADLAGSPGVKRPAQPEVVKWKWQLSPKKLSKQERDVTVNHKGPCHPGV</sequence>
<gene>
    <name evidence="2" type="ORF">RRG08_056738</name>
</gene>
<evidence type="ECO:0000256" key="1">
    <source>
        <dbReference type="SAM" id="MobiDB-lite"/>
    </source>
</evidence>
<feature type="region of interest" description="Disordered" evidence="1">
    <location>
        <begin position="86"/>
        <end position="105"/>
    </location>
</feature>
<organism evidence="2 3">
    <name type="scientific">Elysia crispata</name>
    <name type="common">lettuce slug</name>
    <dbReference type="NCBI Taxonomy" id="231223"/>
    <lineage>
        <taxon>Eukaryota</taxon>
        <taxon>Metazoa</taxon>
        <taxon>Spiralia</taxon>
        <taxon>Lophotrochozoa</taxon>
        <taxon>Mollusca</taxon>
        <taxon>Gastropoda</taxon>
        <taxon>Heterobranchia</taxon>
        <taxon>Euthyneura</taxon>
        <taxon>Panpulmonata</taxon>
        <taxon>Sacoglossa</taxon>
        <taxon>Placobranchoidea</taxon>
        <taxon>Plakobranchidae</taxon>
        <taxon>Elysia</taxon>
    </lineage>
</organism>
<protein>
    <submittedName>
        <fullName evidence="2">Uncharacterized protein</fullName>
    </submittedName>
</protein>
<evidence type="ECO:0000313" key="3">
    <source>
        <dbReference type="Proteomes" id="UP001283361"/>
    </source>
</evidence>
<reference evidence="2" key="1">
    <citation type="journal article" date="2023" name="G3 (Bethesda)">
        <title>A reference genome for the long-term kleptoplast-retaining sea slug Elysia crispata morphotype clarki.</title>
        <authorList>
            <person name="Eastman K.E."/>
            <person name="Pendleton A.L."/>
            <person name="Shaikh M.A."/>
            <person name="Suttiyut T."/>
            <person name="Ogas R."/>
            <person name="Tomko P."/>
            <person name="Gavelis G."/>
            <person name="Widhalm J.R."/>
            <person name="Wisecaver J.H."/>
        </authorList>
    </citation>
    <scope>NUCLEOTIDE SEQUENCE</scope>
    <source>
        <strain evidence="2">ECLA1</strain>
    </source>
</reference>
<keyword evidence="3" id="KW-1185">Reference proteome</keyword>
<comment type="caution">
    <text evidence="2">The sequence shown here is derived from an EMBL/GenBank/DDBJ whole genome shotgun (WGS) entry which is preliminary data.</text>
</comment>
<evidence type="ECO:0000313" key="2">
    <source>
        <dbReference type="EMBL" id="KAK3773966.1"/>
    </source>
</evidence>
<dbReference type="AlphaFoldDB" id="A0AAE0ZS52"/>
<name>A0AAE0ZS52_9GAST</name>